<proteinExistence type="inferred from homology"/>
<protein>
    <recommendedName>
        <fullName evidence="2">UspA domain-containing protein</fullName>
    </recommendedName>
</protein>
<feature type="domain" description="UspA" evidence="2">
    <location>
        <begin position="3"/>
        <end position="152"/>
    </location>
</feature>
<sequence>MSYKRIFVALDKSPFGQVIFEKAVSLAKQNEAALMLFHSLPIENRTIPPYASVYEGELADFSYLIRQQIETETETVKEWLSNYCTLANEQGVATEYDWKIGEPGRWIRDIAKNWNADLIIVGRRGLTGISEMFLGSVSNYIVHHAHCSILIIQGIEIEEEPGEKV</sequence>
<evidence type="ECO:0000313" key="4">
    <source>
        <dbReference type="Proteomes" id="UP000287247"/>
    </source>
</evidence>
<dbReference type="EMBL" id="BDQK01000005">
    <property type="protein sequence ID" value="GBF79970.1"/>
    <property type="molecule type" value="Genomic_DNA"/>
</dbReference>
<dbReference type="Pfam" id="PF00582">
    <property type="entry name" value="Usp"/>
    <property type="match status" value="1"/>
</dbReference>
<organism evidence="3 4">
    <name type="scientific">Aphanothece sacrum FPU1</name>
    <dbReference type="NCBI Taxonomy" id="1920663"/>
    <lineage>
        <taxon>Bacteria</taxon>
        <taxon>Bacillati</taxon>
        <taxon>Cyanobacteriota</taxon>
        <taxon>Cyanophyceae</taxon>
        <taxon>Oscillatoriophycideae</taxon>
        <taxon>Chroococcales</taxon>
        <taxon>Aphanothecaceae</taxon>
        <taxon>Aphanothece</taxon>
    </lineage>
</organism>
<keyword evidence="4" id="KW-1185">Reference proteome</keyword>
<dbReference type="PANTHER" id="PTHR46268">
    <property type="entry name" value="STRESS RESPONSE PROTEIN NHAX"/>
    <property type="match status" value="1"/>
</dbReference>
<comment type="similarity">
    <text evidence="1">Belongs to the universal stress protein A family.</text>
</comment>
<dbReference type="PRINTS" id="PR01438">
    <property type="entry name" value="UNVRSLSTRESS"/>
</dbReference>
<accession>A0A401IFL5</accession>
<dbReference type="AlphaFoldDB" id="A0A401IFL5"/>
<dbReference type="SUPFAM" id="SSF52402">
    <property type="entry name" value="Adenine nucleotide alpha hydrolases-like"/>
    <property type="match status" value="1"/>
</dbReference>
<dbReference type="PANTHER" id="PTHR46268:SF8">
    <property type="entry name" value="UNIVERSAL STRESS PROTEIN SLL1388"/>
    <property type="match status" value="1"/>
</dbReference>
<evidence type="ECO:0000259" key="2">
    <source>
        <dbReference type="Pfam" id="PF00582"/>
    </source>
</evidence>
<dbReference type="InterPro" id="IPR014729">
    <property type="entry name" value="Rossmann-like_a/b/a_fold"/>
</dbReference>
<dbReference type="Proteomes" id="UP000287247">
    <property type="component" value="Unassembled WGS sequence"/>
</dbReference>
<reference evidence="4" key="1">
    <citation type="submission" date="2017-05" db="EMBL/GenBank/DDBJ databases">
        <title>Physiological properties and genetic analysis related to exopolysaccharide production of fresh-water unicellular cyanobacterium Aphanothece sacrum, Suizenji Nori, that has been cultured as a food source in Japan.</title>
        <authorList>
            <person name="Kanesaki Y."/>
            <person name="Yoshikawa S."/>
            <person name="Ohki K."/>
        </authorList>
    </citation>
    <scope>NUCLEOTIDE SEQUENCE [LARGE SCALE GENOMIC DNA]</scope>
    <source>
        <strain evidence="4">FPU1</strain>
    </source>
</reference>
<dbReference type="InterPro" id="IPR006016">
    <property type="entry name" value="UspA"/>
</dbReference>
<dbReference type="Gene3D" id="3.40.50.620">
    <property type="entry name" value="HUPs"/>
    <property type="match status" value="1"/>
</dbReference>
<dbReference type="OrthoDB" id="516822at2"/>
<evidence type="ECO:0000256" key="1">
    <source>
        <dbReference type="ARBA" id="ARBA00008791"/>
    </source>
</evidence>
<dbReference type="InterPro" id="IPR006015">
    <property type="entry name" value="Universal_stress_UspA"/>
</dbReference>
<evidence type="ECO:0000313" key="3">
    <source>
        <dbReference type="EMBL" id="GBF79970.1"/>
    </source>
</evidence>
<dbReference type="CDD" id="cd00293">
    <property type="entry name" value="USP-like"/>
    <property type="match status" value="1"/>
</dbReference>
<comment type="caution">
    <text evidence="3">The sequence shown here is derived from an EMBL/GenBank/DDBJ whole genome shotgun (WGS) entry which is preliminary data.</text>
</comment>
<dbReference type="RefSeq" id="WP_124971971.1">
    <property type="nucleotide sequence ID" value="NZ_BDQK01000005.1"/>
</dbReference>
<gene>
    <name evidence="3" type="ORF">AsFPU1_1370</name>
</gene>
<name>A0A401IFL5_APHSA</name>